<accession>A0A085WKE2</accession>
<evidence type="ECO:0000256" key="1">
    <source>
        <dbReference type="SAM" id="Phobius"/>
    </source>
</evidence>
<dbReference type="RefSeq" id="WP_044188680.1">
    <property type="nucleotide sequence ID" value="NZ_JMCB01000006.1"/>
</dbReference>
<evidence type="ECO:0000259" key="2">
    <source>
        <dbReference type="Pfam" id="PF07811"/>
    </source>
</evidence>
<comment type="caution">
    <text evidence="3">The sequence shown here is derived from an EMBL/GenBank/DDBJ whole genome shotgun (WGS) entry which is preliminary data.</text>
</comment>
<dbReference type="AlphaFoldDB" id="A0A085WKE2"/>
<name>A0A085WKE2_9BACT</name>
<dbReference type="PATRIC" id="fig|394096.3.peg.3433"/>
<evidence type="ECO:0000313" key="4">
    <source>
        <dbReference type="Proteomes" id="UP000028725"/>
    </source>
</evidence>
<proteinExistence type="predicted"/>
<organism evidence="3 4">
    <name type="scientific">Hyalangium minutum</name>
    <dbReference type="NCBI Taxonomy" id="394096"/>
    <lineage>
        <taxon>Bacteria</taxon>
        <taxon>Pseudomonadati</taxon>
        <taxon>Myxococcota</taxon>
        <taxon>Myxococcia</taxon>
        <taxon>Myxococcales</taxon>
        <taxon>Cystobacterineae</taxon>
        <taxon>Archangiaceae</taxon>
        <taxon>Hyalangium</taxon>
    </lineage>
</organism>
<protein>
    <recommendedName>
        <fullName evidence="2">TadE-like domain-containing protein</fullName>
    </recommendedName>
</protein>
<keyword evidence="1" id="KW-1133">Transmembrane helix</keyword>
<feature type="transmembrane region" description="Helical" evidence="1">
    <location>
        <begin position="20"/>
        <end position="41"/>
    </location>
</feature>
<sequence length="238" mass="26558">MASSGKKPRNGESGQAAVESALTLPLVIFLFLGTLQLFMMLQARIMTQYAAFRATRAGSVNNGNCERMMHAAIAALLPTMERTNTPDALAAAFSAHRNNKLAPLPGFNGDMIWLIREQPTNVNADDLNFDQGLAPPMRLEVRLVYWYPMRIPFANWVMTKMFRAHFAIQDYTAANPLILAEKNANWTTSANSTMEAQILGEYTSRSANEFIFPITASYSMRMMTPALQQYFSQQNCAP</sequence>
<reference evidence="3 4" key="1">
    <citation type="submission" date="2014-04" db="EMBL/GenBank/DDBJ databases">
        <title>Genome assembly of Hyalangium minutum DSM 14724.</title>
        <authorList>
            <person name="Sharma G."/>
            <person name="Subramanian S."/>
        </authorList>
    </citation>
    <scope>NUCLEOTIDE SEQUENCE [LARGE SCALE GENOMIC DNA]</scope>
    <source>
        <strain evidence="3 4">DSM 14724</strain>
    </source>
</reference>
<feature type="domain" description="TadE-like" evidence="2">
    <location>
        <begin position="14"/>
        <end position="56"/>
    </location>
</feature>
<keyword evidence="1" id="KW-0812">Transmembrane</keyword>
<evidence type="ECO:0000313" key="3">
    <source>
        <dbReference type="EMBL" id="KFE68155.1"/>
    </source>
</evidence>
<dbReference type="EMBL" id="JMCB01000006">
    <property type="protein sequence ID" value="KFE68155.1"/>
    <property type="molecule type" value="Genomic_DNA"/>
</dbReference>
<keyword evidence="1" id="KW-0472">Membrane</keyword>
<dbReference type="Pfam" id="PF07811">
    <property type="entry name" value="TadE"/>
    <property type="match status" value="1"/>
</dbReference>
<dbReference type="OrthoDB" id="5490152at2"/>
<gene>
    <name evidence="3" type="ORF">DB31_7392</name>
</gene>
<dbReference type="STRING" id="394096.DB31_7392"/>
<dbReference type="Proteomes" id="UP000028725">
    <property type="component" value="Unassembled WGS sequence"/>
</dbReference>
<dbReference type="InterPro" id="IPR012495">
    <property type="entry name" value="TadE-like_dom"/>
</dbReference>
<keyword evidence="4" id="KW-1185">Reference proteome</keyword>